<feature type="region of interest" description="Disordered" evidence="1">
    <location>
        <begin position="118"/>
        <end position="139"/>
    </location>
</feature>
<feature type="compositionally biased region" description="Acidic residues" evidence="1">
    <location>
        <begin position="130"/>
        <end position="139"/>
    </location>
</feature>
<name>A0ABT4CUP7_9CLOT</name>
<keyword evidence="3" id="KW-1185">Reference proteome</keyword>
<evidence type="ECO:0008006" key="4">
    <source>
        <dbReference type="Google" id="ProtNLM"/>
    </source>
</evidence>
<gene>
    <name evidence="2" type="ORF">OXH55_19380</name>
</gene>
<evidence type="ECO:0000313" key="3">
    <source>
        <dbReference type="Proteomes" id="UP001079657"/>
    </source>
</evidence>
<proteinExistence type="predicted"/>
<accession>A0ABT4CUP7</accession>
<dbReference type="RefSeq" id="WP_268051820.1">
    <property type="nucleotide sequence ID" value="NZ_JAPQES010000012.1"/>
</dbReference>
<evidence type="ECO:0000256" key="1">
    <source>
        <dbReference type="SAM" id="MobiDB-lite"/>
    </source>
</evidence>
<reference evidence="2" key="1">
    <citation type="submission" date="2022-12" db="EMBL/GenBank/DDBJ databases">
        <authorList>
            <person name="Wang J."/>
        </authorList>
    </citation>
    <scope>NUCLEOTIDE SEQUENCE</scope>
    <source>
        <strain evidence="2">HY-42-06</strain>
    </source>
</reference>
<dbReference type="Proteomes" id="UP001079657">
    <property type="component" value="Unassembled WGS sequence"/>
</dbReference>
<organism evidence="2 3">
    <name type="scientific">Clostridium ganghwense</name>
    <dbReference type="NCBI Taxonomy" id="312089"/>
    <lineage>
        <taxon>Bacteria</taxon>
        <taxon>Bacillati</taxon>
        <taxon>Bacillota</taxon>
        <taxon>Clostridia</taxon>
        <taxon>Eubacteriales</taxon>
        <taxon>Clostridiaceae</taxon>
        <taxon>Clostridium</taxon>
    </lineage>
</organism>
<evidence type="ECO:0000313" key="2">
    <source>
        <dbReference type="EMBL" id="MCY6372757.1"/>
    </source>
</evidence>
<dbReference type="EMBL" id="JAPQES010000012">
    <property type="protein sequence ID" value="MCY6372757.1"/>
    <property type="molecule type" value="Genomic_DNA"/>
</dbReference>
<protein>
    <recommendedName>
        <fullName evidence="4">Phage portal protein</fullName>
    </recommendedName>
</protein>
<sequence length="139" mass="16846">MRVENVYSRIWRELGKKQMRYYYFLWKNGLSNSRTDFTQYSQEEFINKYCDSSKIKFKNLEMWETSEQYQRLQNELLQSRINSDINRIYDVVVEKALKGDEKAVKTLLLIKKELDATPKKKQVQAPKQEQEEDIEFDLN</sequence>
<comment type="caution">
    <text evidence="2">The sequence shown here is derived from an EMBL/GenBank/DDBJ whole genome shotgun (WGS) entry which is preliminary data.</text>
</comment>